<reference evidence="1 2" key="1">
    <citation type="journal article" date="2012" name="FEBS Lett.">
        <title>Anammox organism KSU-1 expresses a NirK-type copper-containing nitrite reductase instead of a NirS-type with cytochrome cd1.</title>
        <authorList>
            <person name="Hira D."/>
            <person name="Toh H."/>
            <person name="Migita C.T."/>
            <person name="Okubo H."/>
            <person name="Nishiyama T."/>
            <person name="Hattori M."/>
            <person name="Furukawa K."/>
            <person name="Fujii T."/>
        </authorList>
    </citation>
    <scope>NUCLEOTIDE SEQUENCE [LARGE SCALE GENOMIC DNA]</scope>
</reference>
<evidence type="ECO:0000313" key="1">
    <source>
        <dbReference type="EMBL" id="GAB61828.1"/>
    </source>
</evidence>
<dbReference type="Proteomes" id="UP000002985">
    <property type="component" value="Unassembled WGS sequence"/>
</dbReference>
<dbReference type="EMBL" id="BAFH01000003">
    <property type="protein sequence ID" value="GAB61828.1"/>
    <property type="molecule type" value="Genomic_DNA"/>
</dbReference>
<sequence>MTHQKEHITPEVFQQGIHELFVCCKDPRSNRNDIDRAIFEGASLMCATLRQLGYQEGIDTFEMMCMTIPPPSNFVTTFN</sequence>
<evidence type="ECO:0000313" key="2">
    <source>
        <dbReference type="Proteomes" id="UP000002985"/>
    </source>
</evidence>
<dbReference type="STRING" id="247490.KSU1_C0232"/>
<accession>I3IJD3</accession>
<keyword evidence="2" id="KW-1185">Reference proteome</keyword>
<dbReference type="AlphaFoldDB" id="I3IJD3"/>
<name>I3IJD3_9BACT</name>
<comment type="caution">
    <text evidence="1">The sequence shown here is derived from an EMBL/GenBank/DDBJ whole genome shotgun (WGS) entry which is preliminary data.</text>
</comment>
<organism evidence="1 2">
    <name type="scientific">Candidatus Jettenia caeni</name>
    <dbReference type="NCBI Taxonomy" id="247490"/>
    <lineage>
        <taxon>Bacteria</taxon>
        <taxon>Pseudomonadati</taxon>
        <taxon>Planctomycetota</taxon>
        <taxon>Candidatus Brocadiia</taxon>
        <taxon>Candidatus Brocadiales</taxon>
        <taxon>Candidatus Brocadiaceae</taxon>
        <taxon>Candidatus Jettenia</taxon>
    </lineage>
</organism>
<gene>
    <name evidence="1" type="ORF">KSU1_C0232</name>
</gene>
<protein>
    <submittedName>
        <fullName evidence="1">Uncharacterized protein</fullName>
    </submittedName>
</protein>
<proteinExistence type="predicted"/>